<organism evidence="1">
    <name type="scientific">marine metagenome</name>
    <dbReference type="NCBI Taxonomy" id="408172"/>
    <lineage>
        <taxon>unclassified sequences</taxon>
        <taxon>metagenomes</taxon>
        <taxon>ecological metagenomes</taxon>
    </lineage>
</organism>
<name>A0A381Z3Q7_9ZZZZ</name>
<sequence length="21" mass="2214">KINQIVGGAPFNYGIDTHIVG</sequence>
<reference evidence="1" key="1">
    <citation type="submission" date="2018-05" db="EMBL/GenBank/DDBJ databases">
        <authorList>
            <person name="Lanie J.A."/>
            <person name="Ng W.-L."/>
            <person name="Kazmierczak K.M."/>
            <person name="Andrzejewski T.M."/>
            <person name="Davidsen T.M."/>
            <person name="Wayne K.J."/>
            <person name="Tettelin H."/>
            <person name="Glass J.I."/>
            <person name="Rusch D."/>
            <person name="Podicherti R."/>
            <person name="Tsui H.-C.T."/>
            <person name="Winkler M.E."/>
        </authorList>
    </citation>
    <scope>NUCLEOTIDE SEQUENCE</scope>
</reference>
<dbReference type="AlphaFoldDB" id="A0A381Z3Q7"/>
<evidence type="ECO:0000313" key="1">
    <source>
        <dbReference type="EMBL" id="SVA83926.1"/>
    </source>
</evidence>
<protein>
    <submittedName>
        <fullName evidence="1">Uncharacterized protein</fullName>
    </submittedName>
</protein>
<proteinExistence type="predicted"/>
<gene>
    <name evidence="1" type="ORF">METZ01_LOCUS136780</name>
</gene>
<feature type="non-terminal residue" evidence="1">
    <location>
        <position position="1"/>
    </location>
</feature>
<dbReference type="EMBL" id="UINC01019851">
    <property type="protein sequence ID" value="SVA83926.1"/>
    <property type="molecule type" value="Genomic_DNA"/>
</dbReference>
<accession>A0A381Z3Q7</accession>